<dbReference type="PANTHER" id="PTHR10587:SF133">
    <property type="entry name" value="CHITIN DEACETYLASE 1-RELATED"/>
    <property type="match status" value="1"/>
</dbReference>
<keyword evidence="2" id="KW-0378">Hydrolase</keyword>
<dbReference type="Pfam" id="PF01522">
    <property type="entry name" value="Polysacc_deac_1"/>
    <property type="match status" value="1"/>
</dbReference>
<dbReference type="EMBL" id="JBHSSL010000094">
    <property type="protein sequence ID" value="MFC6171134.1"/>
    <property type="molecule type" value="Genomic_DNA"/>
</dbReference>
<dbReference type="Proteomes" id="UP001596289">
    <property type="component" value="Unassembled WGS sequence"/>
</dbReference>
<evidence type="ECO:0000313" key="6">
    <source>
        <dbReference type="Proteomes" id="UP001596289"/>
    </source>
</evidence>
<keyword evidence="3" id="KW-1133">Transmembrane helix</keyword>
<dbReference type="SUPFAM" id="SSF88713">
    <property type="entry name" value="Glycoside hydrolase/deacetylase"/>
    <property type="match status" value="1"/>
</dbReference>
<dbReference type="InterPro" id="IPR011330">
    <property type="entry name" value="Glyco_hydro/deAcase_b/a-brl"/>
</dbReference>
<feature type="transmembrane region" description="Helical" evidence="3">
    <location>
        <begin position="7"/>
        <end position="24"/>
    </location>
</feature>
<keyword evidence="1" id="KW-0479">Metal-binding</keyword>
<evidence type="ECO:0000313" key="5">
    <source>
        <dbReference type="EMBL" id="MFC6171134.1"/>
    </source>
</evidence>
<dbReference type="PROSITE" id="PS51677">
    <property type="entry name" value="NODB"/>
    <property type="match status" value="1"/>
</dbReference>
<evidence type="ECO:0000259" key="4">
    <source>
        <dbReference type="PROSITE" id="PS51677"/>
    </source>
</evidence>
<keyword evidence="3" id="KW-0812">Transmembrane</keyword>
<dbReference type="InterPro" id="IPR002509">
    <property type="entry name" value="NODB_dom"/>
</dbReference>
<sequence length="457" mass="51159">MHRYIGGFVVTGLIVSVIGGVIWVQTKPETLIAQPTTALHSQSKKIQIKHAQPQSVFKRYVRGEKEIKIGQINYRFYVPDQLIASHLIPTDYWSTFAQQLQLHGSAKNVVIYPTSRQQIGHLTALKLAVAATNDQGTKVTAELPLERRQLVLNQAQDQVITLQQLAENPVILTALKNQIFNDYLRIIQPQPLQLAQIRQNFMQQPLSSWLALKQQHLIFYTRDAKQQIIAVPTSLANIRYFLPSAWGLTPARTLASKQVALTFDDGPNPNTTPQILKILAYNQISATFFMVGNNVTMYPQLANQVVVAGHLVGNHTYDHAQLSTLTAPQMTQEVTATDAAIYAATGSWPTLMRPPYGSIDVLSATIAARPIIQWNVDSEDWRSRDATVILQQIQQQTANGSIILLHDIQPATVTALPNIINYLRQQGYQFVSLADLLGKPLLSQWQYFGTDNQRMVK</sequence>
<keyword evidence="6" id="KW-1185">Reference proteome</keyword>
<dbReference type="InterPro" id="IPR050248">
    <property type="entry name" value="Polysacc_deacetylase_ArnD"/>
</dbReference>
<dbReference type="Gene3D" id="3.20.20.370">
    <property type="entry name" value="Glycoside hydrolase/deacetylase"/>
    <property type="match status" value="1"/>
</dbReference>
<dbReference type="RefSeq" id="WP_225418830.1">
    <property type="nucleotide sequence ID" value="NZ_JBHSSL010000094.1"/>
</dbReference>
<protein>
    <submittedName>
        <fullName evidence="5">Polysaccharide deacetylase family protein</fullName>
    </submittedName>
</protein>
<comment type="caution">
    <text evidence="5">The sequence shown here is derived from an EMBL/GenBank/DDBJ whole genome shotgun (WGS) entry which is preliminary data.</text>
</comment>
<reference evidence="6" key="1">
    <citation type="journal article" date="2019" name="Int. J. Syst. Evol. Microbiol.">
        <title>The Global Catalogue of Microorganisms (GCM) 10K type strain sequencing project: providing services to taxonomists for standard genome sequencing and annotation.</title>
        <authorList>
            <consortium name="The Broad Institute Genomics Platform"/>
            <consortium name="The Broad Institute Genome Sequencing Center for Infectious Disease"/>
            <person name="Wu L."/>
            <person name="Ma J."/>
        </authorList>
    </citation>
    <scope>NUCLEOTIDE SEQUENCE [LARGE SCALE GENOMIC DNA]</scope>
    <source>
        <strain evidence="6">CCM 8904</strain>
    </source>
</reference>
<feature type="domain" description="NodB homology" evidence="4">
    <location>
        <begin position="257"/>
        <end position="431"/>
    </location>
</feature>
<organism evidence="5 6">
    <name type="scientific">Loigolactobacillus jiayinensis</name>
    <dbReference type="NCBI Taxonomy" id="2486016"/>
    <lineage>
        <taxon>Bacteria</taxon>
        <taxon>Bacillati</taxon>
        <taxon>Bacillota</taxon>
        <taxon>Bacilli</taxon>
        <taxon>Lactobacillales</taxon>
        <taxon>Lactobacillaceae</taxon>
        <taxon>Loigolactobacillus</taxon>
    </lineage>
</organism>
<evidence type="ECO:0000256" key="1">
    <source>
        <dbReference type="ARBA" id="ARBA00022723"/>
    </source>
</evidence>
<proteinExistence type="predicted"/>
<evidence type="ECO:0000256" key="3">
    <source>
        <dbReference type="SAM" id="Phobius"/>
    </source>
</evidence>
<dbReference type="PANTHER" id="PTHR10587">
    <property type="entry name" value="GLYCOSYL TRANSFERASE-RELATED"/>
    <property type="match status" value="1"/>
</dbReference>
<accession>A0ABW1RH87</accession>
<evidence type="ECO:0000256" key="2">
    <source>
        <dbReference type="ARBA" id="ARBA00022801"/>
    </source>
</evidence>
<keyword evidence="3" id="KW-0472">Membrane</keyword>
<name>A0ABW1RH87_9LACO</name>
<gene>
    <name evidence="5" type="ORF">ACFQGP_11220</name>
</gene>